<organism evidence="5 6">
    <name type="scientific">Pocillopora damicornis</name>
    <name type="common">Cauliflower coral</name>
    <name type="synonym">Millepora damicornis</name>
    <dbReference type="NCBI Taxonomy" id="46731"/>
    <lineage>
        <taxon>Eukaryota</taxon>
        <taxon>Metazoa</taxon>
        <taxon>Cnidaria</taxon>
        <taxon>Anthozoa</taxon>
        <taxon>Hexacorallia</taxon>
        <taxon>Scleractinia</taxon>
        <taxon>Astrocoeniina</taxon>
        <taxon>Pocilloporidae</taxon>
        <taxon>Pocillopora</taxon>
    </lineage>
</organism>
<feature type="binding site" evidence="3">
    <location>
        <position position="249"/>
    </location>
    <ligand>
        <name>Zn(2+)</name>
        <dbReference type="ChEBI" id="CHEBI:29105"/>
    </ligand>
</feature>
<gene>
    <name evidence="5" type="ORF">pdam_00006965</name>
</gene>
<keyword evidence="3" id="KW-0862">Zinc</keyword>
<protein>
    <recommendedName>
        <fullName evidence="4">Deacetylase sirtuin-type domain-containing protein</fullName>
    </recommendedName>
</protein>
<feature type="binding site" evidence="3">
    <location>
        <position position="252"/>
    </location>
    <ligand>
        <name>Zn(2+)</name>
        <dbReference type="ChEBI" id="CHEBI:29105"/>
    </ligand>
</feature>
<name>A0A3M6UUT3_POCDA</name>
<dbReference type="GO" id="GO:0017136">
    <property type="term" value="F:histone deacetylase activity, NAD-dependent"/>
    <property type="evidence" value="ECO:0007669"/>
    <property type="project" value="TreeGrafter"/>
</dbReference>
<dbReference type="InterPro" id="IPR050134">
    <property type="entry name" value="NAD-dep_sirtuin_deacylases"/>
</dbReference>
<dbReference type="STRING" id="46731.A0A3M6UUT3"/>
<dbReference type="PROSITE" id="PS50305">
    <property type="entry name" value="SIRTUIN"/>
    <property type="match status" value="1"/>
</dbReference>
<dbReference type="AlphaFoldDB" id="A0A3M6UUT3"/>
<dbReference type="NCBIfam" id="NF003738">
    <property type="entry name" value="PRK05333.1"/>
    <property type="match status" value="1"/>
</dbReference>
<feature type="binding site" evidence="3">
    <location>
        <position position="201"/>
    </location>
    <ligand>
        <name>Zn(2+)</name>
        <dbReference type="ChEBI" id="CHEBI:29105"/>
    </ligand>
</feature>
<dbReference type="InterPro" id="IPR026590">
    <property type="entry name" value="Ssirtuin_cat_dom"/>
</dbReference>
<evidence type="ECO:0000256" key="1">
    <source>
        <dbReference type="ARBA" id="ARBA00022679"/>
    </source>
</evidence>
<dbReference type="SUPFAM" id="SSF52467">
    <property type="entry name" value="DHS-like NAD/FAD-binding domain"/>
    <property type="match status" value="1"/>
</dbReference>
<keyword evidence="1" id="KW-0808">Transferase</keyword>
<dbReference type="Pfam" id="PF02146">
    <property type="entry name" value="SIR2"/>
    <property type="match status" value="1"/>
</dbReference>
<dbReference type="EMBL" id="RCHS01000654">
    <property type="protein sequence ID" value="RMX57446.1"/>
    <property type="molecule type" value="Genomic_DNA"/>
</dbReference>
<sequence length="352" mass="39649">MVATAMYEVTSTPGKIHSKTTIGCVIDNSNMHTSKIFCRFFFNLKPFRSCRRSVHRLYVPKCERTDQELEEVVRKIDHHIESSRRLFVITGAGISTESGIRDYRSEDVGLYAISESRPIQYADFLHSAANRKRYWARNYVGWDEFSTREPNRGHFALAELEKIGKIHWLVTQNVDALHTKAGSQRISELHGCAHRVVCLGCKELTLRDDLQQRMKELNPFWEATASGHAPDGDTFLSDDEVKGFAVPTCVNCGGILKPHVVFFGDSVPKPMVSFIQERLQESDSVLIIGSSVEVYSSYRFADAAWRQSKPIVILNIGATRADRIASVKLSAIAGDVLPRLKILSHVFTLNCT</sequence>
<dbReference type="OrthoDB" id="424302at2759"/>
<evidence type="ECO:0000313" key="5">
    <source>
        <dbReference type="EMBL" id="RMX57446.1"/>
    </source>
</evidence>
<proteinExistence type="predicted"/>
<dbReference type="PANTHER" id="PTHR11085">
    <property type="entry name" value="NAD-DEPENDENT PROTEIN DEACYLASE SIRTUIN-5, MITOCHONDRIAL-RELATED"/>
    <property type="match status" value="1"/>
</dbReference>
<dbReference type="Gene3D" id="3.40.50.1220">
    <property type="entry name" value="TPP-binding domain"/>
    <property type="match status" value="1"/>
</dbReference>
<dbReference type="CDD" id="cd01409">
    <property type="entry name" value="SIRT4"/>
    <property type="match status" value="1"/>
</dbReference>
<evidence type="ECO:0000256" key="2">
    <source>
        <dbReference type="ARBA" id="ARBA00023027"/>
    </source>
</evidence>
<feature type="binding site" evidence="3">
    <location>
        <position position="198"/>
    </location>
    <ligand>
        <name>Zn(2+)</name>
        <dbReference type="ChEBI" id="CHEBI:29105"/>
    </ligand>
</feature>
<feature type="domain" description="Deacetylase sirtuin-type" evidence="4">
    <location>
        <begin position="66"/>
        <end position="352"/>
    </location>
</feature>
<dbReference type="GO" id="GO:0070403">
    <property type="term" value="F:NAD+ binding"/>
    <property type="evidence" value="ECO:0007669"/>
    <property type="project" value="InterPro"/>
</dbReference>
<dbReference type="PANTHER" id="PTHR11085:SF10">
    <property type="entry name" value="NAD-DEPENDENT PROTEIN DEACYLASE SIRTUIN-5, MITOCHONDRIAL-RELATED"/>
    <property type="match status" value="1"/>
</dbReference>
<keyword evidence="3" id="KW-0479">Metal-binding</keyword>
<dbReference type="InterPro" id="IPR029035">
    <property type="entry name" value="DHS-like_NAD/FAD-binding_dom"/>
</dbReference>
<dbReference type="InterPro" id="IPR003000">
    <property type="entry name" value="Sirtuin"/>
</dbReference>
<reference evidence="5 6" key="1">
    <citation type="journal article" date="2018" name="Sci. Rep.">
        <title>Comparative analysis of the Pocillopora damicornis genome highlights role of immune system in coral evolution.</title>
        <authorList>
            <person name="Cunning R."/>
            <person name="Bay R.A."/>
            <person name="Gillette P."/>
            <person name="Baker A.C."/>
            <person name="Traylor-Knowles N."/>
        </authorList>
    </citation>
    <scope>NUCLEOTIDE SEQUENCE [LARGE SCALE GENOMIC DNA]</scope>
    <source>
        <strain evidence="5">RSMAS</strain>
        <tissue evidence="5">Whole animal</tissue>
    </source>
</reference>
<dbReference type="GO" id="GO:0005759">
    <property type="term" value="C:mitochondrial matrix"/>
    <property type="evidence" value="ECO:0007669"/>
    <property type="project" value="TreeGrafter"/>
</dbReference>
<comment type="caution">
    <text evidence="5">The sequence shown here is derived from an EMBL/GenBank/DDBJ whole genome shotgun (WGS) entry which is preliminary data.</text>
</comment>
<accession>A0A3M6UUT3</accession>
<keyword evidence="2" id="KW-0520">NAD</keyword>
<dbReference type="InterPro" id="IPR026591">
    <property type="entry name" value="Sirtuin_cat_small_dom_sf"/>
</dbReference>
<dbReference type="Proteomes" id="UP000275408">
    <property type="component" value="Unassembled WGS sequence"/>
</dbReference>
<evidence type="ECO:0000259" key="4">
    <source>
        <dbReference type="PROSITE" id="PS50305"/>
    </source>
</evidence>
<evidence type="ECO:0000313" key="6">
    <source>
        <dbReference type="Proteomes" id="UP000275408"/>
    </source>
</evidence>
<evidence type="ECO:0000256" key="3">
    <source>
        <dbReference type="PROSITE-ProRule" id="PRU00236"/>
    </source>
</evidence>
<feature type="active site" description="Proton acceptor" evidence="3">
    <location>
        <position position="190"/>
    </location>
</feature>
<dbReference type="Gene3D" id="3.30.1600.10">
    <property type="entry name" value="SIR2/SIRT2 'Small Domain"/>
    <property type="match status" value="1"/>
</dbReference>
<keyword evidence="6" id="KW-1185">Reference proteome</keyword>
<dbReference type="GO" id="GO:0046872">
    <property type="term" value="F:metal ion binding"/>
    <property type="evidence" value="ECO:0007669"/>
    <property type="project" value="UniProtKB-KW"/>
</dbReference>